<dbReference type="Pfam" id="PF13416">
    <property type="entry name" value="SBP_bac_8"/>
    <property type="match status" value="1"/>
</dbReference>
<evidence type="ECO:0000256" key="4">
    <source>
        <dbReference type="SAM" id="SignalP"/>
    </source>
</evidence>
<accession>A0A7Z2T402</accession>
<evidence type="ECO:0000256" key="2">
    <source>
        <dbReference type="ARBA" id="ARBA00022448"/>
    </source>
</evidence>
<feature type="signal peptide" evidence="4">
    <location>
        <begin position="1"/>
        <end position="21"/>
    </location>
</feature>
<dbReference type="InterPro" id="IPR006059">
    <property type="entry name" value="SBP"/>
</dbReference>
<keyword evidence="2" id="KW-0813">Transport</keyword>
<name>A0A7Z2T402_9VIBR</name>
<keyword evidence="3 4" id="KW-0732">Signal</keyword>
<dbReference type="KEGG" id="vas:GT360_10785"/>
<dbReference type="EMBL" id="CP047475">
    <property type="protein sequence ID" value="QIA63959.1"/>
    <property type="molecule type" value="Genomic_DNA"/>
</dbReference>
<organism evidence="5 6">
    <name type="scientific">Vibrio astriarenae</name>
    <dbReference type="NCBI Taxonomy" id="1481923"/>
    <lineage>
        <taxon>Bacteria</taxon>
        <taxon>Pseudomonadati</taxon>
        <taxon>Pseudomonadota</taxon>
        <taxon>Gammaproteobacteria</taxon>
        <taxon>Vibrionales</taxon>
        <taxon>Vibrionaceae</taxon>
        <taxon>Vibrio</taxon>
    </lineage>
</organism>
<dbReference type="PANTHER" id="PTHR30061:SF50">
    <property type="entry name" value="MALTOSE_MALTODEXTRIN-BINDING PERIPLASMIC PROTEIN"/>
    <property type="match status" value="1"/>
</dbReference>
<evidence type="ECO:0000256" key="1">
    <source>
        <dbReference type="ARBA" id="ARBA00008520"/>
    </source>
</evidence>
<sequence>MRAVRLFINSLLLLVSASAFGETEDIDSSLNENPNSPLSIEVWSSFQGDLLDIAAIRFQHETGNELAIRQFSSTFELRSELLIAQLFGTYVPDLVWMPSDFIGLHDYMGLSPFPNDWVDKTLFEQRSIDSLSLDGQFFGVPLSLGNHLMLYYDKRRVTKPATSWEALISASRLMDKPILAITLNDAYFFNAFFSLYYPTSPLVSFEFDQQATEQTLTFVRSLIELGVIVADCDHQCGREKLLNGEVDYLIDGDWALSHLPAPYAKSHLAIAPTLPTWRDKEMISFSGGKVIAITEVALAETSKRDVLRKFIELIQDPVFLSELKREAYHVSAVSSLNNDKHYSALEKAIYEQYLRAQPMPIDPRLSIGWESLARTLQRVDEGMPIDQAAFFFEEFFSKYQKRLK</sequence>
<dbReference type="GO" id="GO:0055052">
    <property type="term" value="C:ATP-binding cassette (ABC) transporter complex, substrate-binding subunit-containing"/>
    <property type="evidence" value="ECO:0007669"/>
    <property type="project" value="TreeGrafter"/>
</dbReference>
<reference evidence="5 6" key="1">
    <citation type="submission" date="2020-01" db="EMBL/GenBank/DDBJ databases">
        <title>Whole genome and functional gene identification of agarase of Vibrio HN897.</title>
        <authorList>
            <person name="Liu Y."/>
            <person name="Zhao Z."/>
        </authorList>
    </citation>
    <scope>NUCLEOTIDE SEQUENCE [LARGE SCALE GENOMIC DNA]</scope>
    <source>
        <strain evidence="5 6">HN897</strain>
    </source>
</reference>
<feature type="chain" id="PRO_5031254598" evidence="4">
    <location>
        <begin position="22"/>
        <end position="404"/>
    </location>
</feature>
<keyword evidence="6" id="KW-1185">Reference proteome</keyword>
<dbReference type="RefSeq" id="WP_164648864.1">
    <property type="nucleotide sequence ID" value="NZ_CP047475.1"/>
</dbReference>
<comment type="similarity">
    <text evidence="1">Belongs to the bacterial solute-binding protein 1 family.</text>
</comment>
<dbReference type="PANTHER" id="PTHR30061">
    <property type="entry name" value="MALTOSE-BINDING PERIPLASMIC PROTEIN"/>
    <property type="match status" value="1"/>
</dbReference>
<dbReference type="SUPFAM" id="SSF53850">
    <property type="entry name" value="Periplasmic binding protein-like II"/>
    <property type="match status" value="1"/>
</dbReference>
<dbReference type="GO" id="GO:0015768">
    <property type="term" value="P:maltose transport"/>
    <property type="evidence" value="ECO:0007669"/>
    <property type="project" value="TreeGrafter"/>
</dbReference>
<gene>
    <name evidence="5" type="ORF">GT360_10785</name>
</gene>
<dbReference type="Gene3D" id="3.40.190.10">
    <property type="entry name" value="Periplasmic binding protein-like II"/>
    <property type="match status" value="2"/>
</dbReference>
<dbReference type="Proteomes" id="UP000464262">
    <property type="component" value="Chromosome 1"/>
</dbReference>
<evidence type="ECO:0000256" key="3">
    <source>
        <dbReference type="ARBA" id="ARBA00022729"/>
    </source>
</evidence>
<evidence type="ECO:0000313" key="5">
    <source>
        <dbReference type="EMBL" id="QIA63959.1"/>
    </source>
</evidence>
<dbReference type="GO" id="GO:0042956">
    <property type="term" value="P:maltodextrin transmembrane transport"/>
    <property type="evidence" value="ECO:0007669"/>
    <property type="project" value="TreeGrafter"/>
</dbReference>
<dbReference type="AlphaFoldDB" id="A0A7Z2T402"/>
<evidence type="ECO:0000313" key="6">
    <source>
        <dbReference type="Proteomes" id="UP000464262"/>
    </source>
</evidence>
<protein>
    <submittedName>
        <fullName evidence="5">Extracellular solute-binding protein</fullName>
    </submittedName>
</protein>
<dbReference type="GO" id="GO:1901982">
    <property type="term" value="F:maltose binding"/>
    <property type="evidence" value="ECO:0007669"/>
    <property type="project" value="TreeGrafter"/>
</dbReference>
<proteinExistence type="inferred from homology"/>